<protein>
    <submittedName>
        <fullName evidence="1">DUF4932 domain-containing protein</fullName>
    </submittedName>
</protein>
<comment type="caution">
    <text evidence="1">The sequence shown here is derived from an EMBL/GenBank/DDBJ whole genome shotgun (WGS) entry which is preliminary data.</text>
</comment>
<gene>
    <name evidence="1" type="ORF">ACFSTE_04725</name>
</gene>
<keyword evidence="2" id="KW-1185">Reference proteome</keyword>
<evidence type="ECO:0000313" key="1">
    <source>
        <dbReference type="EMBL" id="MFD2590123.1"/>
    </source>
</evidence>
<name>A0ABW5N7F8_9FLAO</name>
<dbReference type="Proteomes" id="UP001597459">
    <property type="component" value="Unassembled WGS sequence"/>
</dbReference>
<dbReference type="RefSeq" id="WP_378255761.1">
    <property type="nucleotide sequence ID" value="NZ_JBHSJV010000001.1"/>
</dbReference>
<evidence type="ECO:0000313" key="2">
    <source>
        <dbReference type="Proteomes" id="UP001597459"/>
    </source>
</evidence>
<accession>A0ABW5N7F8</accession>
<dbReference type="EMBL" id="JBHULX010000003">
    <property type="protein sequence ID" value="MFD2590123.1"/>
    <property type="molecule type" value="Genomic_DNA"/>
</dbReference>
<organism evidence="1 2">
    <name type="scientific">Aquimarina hainanensis</name>
    <dbReference type="NCBI Taxonomy" id="1578017"/>
    <lineage>
        <taxon>Bacteria</taxon>
        <taxon>Pseudomonadati</taxon>
        <taxon>Bacteroidota</taxon>
        <taxon>Flavobacteriia</taxon>
        <taxon>Flavobacteriales</taxon>
        <taxon>Flavobacteriaceae</taxon>
        <taxon>Aquimarina</taxon>
    </lineage>
</organism>
<proteinExistence type="predicted"/>
<sequence>MKKIYVQLHFLIVLFLFGCKEKKINNTIPTETDTENKVVFKIDERTEFFRTIFNIAVQDDLSEDIRPCHTAYLKRVNAQFLPFKEHPIINWIYEDETIGIDFSAIGLMFNDLKQFEFNPIYNKELQSIGLSKETLDSITPFMIDFYQKSNFNKFFNDNKSYYAKALSKIQKQVSEEKIFDKVMRFYQQNGTGLELHVFVELTNNANNRATSFYDKYNSKKRAYILGNICEMPEKSNMGNEFLELNNDRRGILYHETSHLFTDKLLNKHIGDLAQYKIICSDCSDIQIMDKVDHMIVGPIQAIMMKKFDQNNAGNDFFLERCKDIRKEVYKRLFEYDPKGDIPFEKVYIDCINLIKNSTKKSNQ</sequence>
<dbReference type="PROSITE" id="PS51257">
    <property type="entry name" value="PROKAR_LIPOPROTEIN"/>
    <property type="match status" value="1"/>
</dbReference>
<reference evidence="2" key="1">
    <citation type="journal article" date="2019" name="Int. J. Syst. Evol. Microbiol.">
        <title>The Global Catalogue of Microorganisms (GCM) 10K type strain sequencing project: providing services to taxonomists for standard genome sequencing and annotation.</title>
        <authorList>
            <consortium name="The Broad Institute Genomics Platform"/>
            <consortium name="The Broad Institute Genome Sequencing Center for Infectious Disease"/>
            <person name="Wu L."/>
            <person name="Ma J."/>
        </authorList>
    </citation>
    <scope>NUCLEOTIDE SEQUENCE [LARGE SCALE GENOMIC DNA]</scope>
    <source>
        <strain evidence="2">KCTC 42423</strain>
    </source>
</reference>